<comment type="similarity">
    <text evidence="1">Belongs to the dTDP-4-dehydrorhamnose 3,5-epimerase family.</text>
</comment>
<dbReference type="InterPro" id="IPR000888">
    <property type="entry name" value="RmlC-like"/>
</dbReference>
<dbReference type="Pfam" id="PF00908">
    <property type="entry name" value="dTDP_sugar_isom"/>
    <property type="match status" value="1"/>
</dbReference>
<dbReference type="GO" id="GO:0008830">
    <property type="term" value="F:dTDP-4-dehydrorhamnose 3,5-epimerase activity"/>
    <property type="evidence" value="ECO:0007669"/>
    <property type="project" value="InterPro"/>
</dbReference>
<dbReference type="InterPro" id="IPR014710">
    <property type="entry name" value="RmlC-like_jellyroll"/>
</dbReference>
<evidence type="ECO:0000313" key="4">
    <source>
        <dbReference type="EMBL" id="GDY31257.1"/>
    </source>
</evidence>
<dbReference type="EMBL" id="BJFL01000013">
    <property type="protein sequence ID" value="GDY31257.1"/>
    <property type="molecule type" value="Genomic_DNA"/>
</dbReference>
<dbReference type="InterPro" id="IPR011051">
    <property type="entry name" value="RmlC_Cupin_sf"/>
</dbReference>
<feature type="site" description="Participates in a stacking interaction with the thymidine ring of dTDP-4-oxo-6-deoxyglucose" evidence="3">
    <location>
        <position position="141"/>
    </location>
</feature>
<dbReference type="GO" id="GO:0019305">
    <property type="term" value="P:dTDP-rhamnose biosynthetic process"/>
    <property type="evidence" value="ECO:0007669"/>
    <property type="project" value="TreeGrafter"/>
</dbReference>
<dbReference type="CDD" id="cd00438">
    <property type="entry name" value="cupin_RmlC"/>
    <property type="match status" value="1"/>
</dbReference>
<reference evidence="5" key="1">
    <citation type="submission" date="2019-04" db="EMBL/GenBank/DDBJ databases">
        <title>Draft genome sequence of Pseudonocardiaceae bacterium SL3-2-4.</title>
        <authorList>
            <person name="Ningsih F."/>
            <person name="Yokota A."/>
            <person name="Sakai Y."/>
            <person name="Nanatani K."/>
            <person name="Yabe S."/>
            <person name="Oetari A."/>
            <person name="Sjamsuridzal W."/>
        </authorList>
    </citation>
    <scope>NUCLEOTIDE SEQUENCE [LARGE SCALE GENOMIC DNA]</scope>
    <source>
        <strain evidence="5">SL3-2-4</strain>
    </source>
</reference>
<dbReference type="GO" id="GO:0005829">
    <property type="term" value="C:cytosol"/>
    <property type="evidence" value="ECO:0007669"/>
    <property type="project" value="TreeGrafter"/>
</dbReference>
<proteinExistence type="inferred from homology"/>
<dbReference type="SUPFAM" id="SSF51182">
    <property type="entry name" value="RmlC-like cupins"/>
    <property type="match status" value="1"/>
</dbReference>
<protein>
    <submittedName>
        <fullName evidence="4">dTDP-4-dehydrorhamnose 3,5-epimerase</fullName>
    </submittedName>
</protein>
<comment type="caution">
    <text evidence="4">The sequence shown here is derived from an EMBL/GenBank/DDBJ whole genome shotgun (WGS) entry which is preliminary data.</text>
</comment>
<dbReference type="Gene3D" id="2.60.120.10">
    <property type="entry name" value="Jelly Rolls"/>
    <property type="match status" value="1"/>
</dbReference>
<dbReference type="GO" id="GO:0000271">
    <property type="term" value="P:polysaccharide biosynthetic process"/>
    <property type="evidence" value="ECO:0007669"/>
    <property type="project" value="TreeGrafter"/>
</dbReference>
<dbReference type="Proteomes" id="UP000298860">
    <property type="component" value="Unassembled WGS sequence"/>
</dbReference>
<accession>A0A4D4JBB3</accession>
<evidence type="ECO:0000256" key="2">
    <source>
        <dbReference type="PIRSR" id="PIRSR600888-1"/>
    </source>
</evidence>
<dbReference type="PANTHER" id="PTHR21047">
    <property type="entry name" value="DTDP-6-DEOXY-D-GLUCOSE-3,5 EPIMERASE"/>
    <property type="match status" value="1"/>
</dbReference>
<feature type="active site" description="Proton acceptor" evidence="2">
    <location>
        <position position="65"/>
    </location>
</feature>
<organism evidence="4 5">
    <name type="scientific">Gandjariella thermophila</name>
    <dbReference type="NCBI Taxonomy" id="1931992"/>
    <lineage>
        <taxon>Bacteria</taxon>
        <taxon>Bacillati</taxon>
        <taxon>Actinomycetota</taxon>
        <taxon>Actinomycetes</taxon>
        <taxon>Pseudonocardiales</taxon>
        <taxon>Pseudonocardiaceae</taxon>
        <taxon>Gandjariella</taxon>
    </lineage>
</organism>
<feature type="active site" description="Proton donor" evidence="2">
    <location>
        <position position="135"/>
    </location>
</feature>
<name>A0A4D4JBB3_9PSEU</name>
<dbReference type="PANTHER" id="PTHR21047:SF2">
    <property type="entry name" value="THYMIDINE DIPHOSPHO-4-KETO-RHAMNOSE 3,5-EPIMERASE"/>
    <property type="match status" value="1"/>
</dbReference>
<sequence>MDRMKVHELSVAGAYEFTPPVFPDHRGLFTAPFQGAAFAEVLGHPLRVAQTNHSVSRRGTVRGVHFADVPPGQAKYVYCPRGALLDVVLDVRVGSPTFGRWEAVRLDAVDYRAVYLAEGLGHAFVALEDDTVMSYLCSTGYHPAAEHGVNPLDPALDLPWPPGLELILSDKDRDAPTLAEAREAGLLPDYQACLARYAELRAAG</sequence>
<gene>
    <name evidence="4" type="primary">rfbC</name>
    <name evidence="4" type="ORF">GTS_28900</name>
</gene>
<dbReference type="AlphaFoldDB" id="A0A4D4JBB3"/>
<evidence type="ECO:0000256" key="3">
    <source>
        <dbReference type="PIRSR" id="PIRSR600888-3"/>
    </source>
</evidence>
<evidence type="ECO:0000256" key="1">
    <source>
        <dbReference type="ARBA" id="ARBA00010154"/>
    </source>
</evidence>
<evidence type="ECO:0000313" key="5">
    <source>
        <dbReference type="Proteomes" id="UP000298860"/>
    </source>
</evidence>
<keyword evidence="5" id="KW-1185">Reference proteome</keyword>